<evidence type="ECO:0000313" key="2">
    <source>
        <dbReference type="Proteomes" id="UP000595437"/>
    </source>
</evidence>
<dbReference type="EMBL" id="CP045907">
    <property type="protein sequence ID" value="QQP35193.1"/>
    <property type="molecule type" value="Genomic_DNA"/>
</dbReference>
<dbReference type="AlphaFoldDB" id="A0A7T8GPA1"/>
<dbReference type="Proteomes" id="UP000595437">
    <property type="component" value="Chromosome 18"/>
</dbReference>
<gene>
    <name evidence="1" type="ORF">FKW44_023349</name>
</gene>
<sequence>MLALVLSLTANYIIDLSALSDFLRSLMNGNSRVKSSLAYSAALNPCHDVAPFARRGSPWNLIPFERFSYWGTQTAKSILTGRIRDSRCIPWQVFVPVNTNENEIIKLYRVQPSLIRPGDPYLGLGFQIKFPIMF</sequence>
<name>A0A7T8GPA1_CALRO</name>
<reference evidence="2" key="1">
    <citation type="submission" date="2021-01" db="EMBL/GenBank/DDBJ databases">
        <title>Caligus Genome Assembly.</title>
        <authorList>
            <person name="Gallardo-Escarate C."/>
        </authorList>
    </citation>
    <scope>NUCLEOTIDE SEQUENCE [LARGE SCALE GENOMIC DNA]</scope>
</reference>
<organism evidence="1 2">
    <name type="scientific">Caligus rogercresseyi</name>
    <name type="common">Sea louse</name>
    <dbReference type="NCBI Taxonomy" id="217165"/>
    <lineage>
        <taxon>Eukaryota</taxon>
        <taxon>Metazoa</taxon>
        <taxon>Ecdysozoa</taxon>
        <taxon>Arthropoda</taxon>
        <taxon>Crustacea</taxon>
        <taxon>Multicrustacea</taxon>
        <taxon>Hexanauplia</taxon>
        <taxon>Copepoda</taxon>
        <taxon>Siphonostomatoida</taxon>
        <taxon>Caligidae</taxon>
        <taxon>Caligus</taxon>
    </lineage>
</organism>
<keyword evidence="2" id="KW-1185">Reference proteome</keyword>
<proteinExistence type="predicted"/>
<evidence type="ECO:0000313" key="1">
    <source>
        <dbReference type="EMBL" id="QQP35193.1"/>
    </source>
</evidence>
<accession>A0A7T8GPA1</accession>
<protein>
    <submittedName>
        <fullName evidence="1">Uncharacterized protein</fullName>
    </submittedName>
</protein>